<gene>
    <name evidence="3" type="ORF">AQUCO_01000287v1</name>
</gene>
<dbReference type="Proteomes" id="UP000230069">
    <property type="component" value="Unassembled WGS sequence"/>
</dbReference>
<feature type="compositionally biased region" description="Low complexity" evidence="1">
    <location>
        <begin position="85"/>
        <end position="94"/>
    </location>
</feature>
<keyword evidence="2" id="KW-0812">Transmembrane</keyword>
<accession>A0A2G5E974</accession>
<proteinExistence type="predicted"/>
<dbReference type="EMBL" id="KZ305027">
    <property type="protein sequence ID" value="PIA52316.1"/>
    <property type="molecule type" value="Genomic_DNA"/>
</dbReference>
<feature type="transmembrane region" description="Helical" evidence="2">
    <location>
        <begin position="20"/>
        <end position="41"/>
    </location>
</feature>
<protein>
    <submittedName>
        <fullName evidence="3">Uncharacterized protein</fullName>
    </submittedName>
</protein>
<keyword evidence="4" id="KW-1185">Reference proteome</keyword>
<dbReference type="InParanoid" id="A0A2G5E974"/>
<evidence type="ECO:0000256" key="2">
    <source>
        <dbReference type="SAM" id="Phobius"/>
    </source>
</evidence>
<dbReference type="AlphaFoldDB" id="A0A2G5E974"/>
<dbReference type="STRING" id="218851.A0A2G5E974"/>
<keyword evidence="2" id="KW-0472">Membrane</keyword>
<reference evidence="3 4" key="1">
    <citation type="submission" date="2017-09" db="EMBL/GenBank/DDBJ databases">
        <title>WGS assembly of Aquilegia coerulea Goldsmith.</title>
        <authorList>
            <person name="Hodges S."/>
            <person name="Kramer E."/>
            <person name="Nordborg M."/>
            <person name="Tomkins J."/>
            <person name="Borevitz J."/>
            <person name="Derieg N."/>
            <person name="Yan J."/>
            <person name="Mihaltcheva S."/>
            <person name="Hayes R.D."/>
            <person name="Rokhsar D."/>
        </authorList>
    </citation>
    <scope>NUCLEOTIDE SEQUENCE [LARGE SCALE GENOMIC DNA]</scope>
    <source>
        <strain evidence="4">cv. Goldsmith</strain>
    </source>
</reference>
<sequence>MEFTQQAYSTDSSHKSWGPFIAVFSVITILTIMAVMIGRLCSGKKIWGYGYGHYDLEAWIERKCFSCIDGRIDPSTTQQQQQTNIEDSVPVVIPIDPPEDETEQETEQSQTPQHSSS</sequence>
<dbReference type="OrthoDB" id="1928111at2759"/>
<feature type="compositionally biased region" description="Acidic residues" evidence="1">
    <location>
        <begin position="97"/>
        <end position="106"/>
    </location>
</feature>
<evidence type="ECO:0000256" key="1">
    <source>
        <dbReference type="SAM" id="MobiDB-lite"/>
    </source>
</evidence>
<evidence type="ECO:0000313" key="3">
    <source>
        <dbReference type="EMBL" id="PIA52316.1"/>
    </source>
</evidence>
<feature type="compositionally biased region" description="Low complexity" evidence="1">
    <location>
        <begin position="107"/>
        <end position="117"/>
    </location>
</feature>
<dbReference type="PANTHER" id="PTHR33429">
    <property type="entry name" value="OS02G0708000 PROTEIN-RELATED"/>
    <property type="match status" value="1"/>
</dbReference>
<name>A0A2G5E974_AQUCA</name>
<organism evidence="3 4">
    <name type="scientific">Aquilegia coerulea</name>
    <name type="common">Rocky mountain columbine</name>
    <dbReference type="NCBI Taxonomy" id="218851"/>
    <lineage>
        <taxon>Eukaryota</taxon>
        <taxon>Viridiplantae</taxon>
        <taxon>Streptophyta</taxon>
        <taxon>Embryophyta</taxon>
        <taxon>Tracheophyta</taxon>
        <taxon>Spermatophyta</taxon>
        <taxon>Magnoliopsida</taxon>
        <taxon>Ranunculales</taxon>
        <taxon>Ranunculaceae</taxon>
        <taxon>Thalictroideae</taxon>
        <taxon>Aquilegia</taxon>
    </lineage>
</organism>
<keyword evidence="2" id="KW-1133">Transmembrane helix</keyword>
<feature type="compositionally biased region" description="Polar residues" evidence="1">
    <location>
        <begin position="74"/>
        <end position="84"/>
    </location>
</feature>
<dbReference type="FunCoup" id="A0A2G5E974">
    <property type="interactions" value="39"/>
</dbReference>
<evidence type="ECO:0000313" key="4">
    <source>
        <dbReference type="Proteomes" id="UP000230069"/>
    </source>
</evidence>
<dbReference type="PANTHER" id="PTHR33429:SF2">
    <property type="entry name" value="OS01G0888850 PROTEIN"/>
    <property type="match status" value="1"/>
</dbReference>
<feature type="region of interest" description="Disordered" evidence="1">
    <location>
        <begin position="74"/>
        <end position="117"/>
    </location>
</feature>